<keyword evidence="2" id="KW-0378">Hydrolase</keyword>
<name>A0A932GMZ6_UNCTE</name>
<dbReference type="Pfam" id="PF12146">
    <property type="entry name" value="Hydrolase_4"/>
    <property type="match status" value="2"/>
</dbReference>
<evidence type="ECO:0000313" key="2">
    <source>
        <dbReference type="EMBL" id="MBI3014121.1"/>
    </source>
</evidence>
<feature type="domain" description="Phospholipid/glycerol acyltransferase" evidence="1">
    <location>
        <begin position="59"/>
        <end position="180"/>
    </location>
</feature>
<dbReference type="InterPro" id="IPR002123">
    <property type="entry name" value="Plipid/glycerol_acylTrfase"/>
</dbReference>
<dbReference type="PANTHER" id="PTHR11614">
    <property type="entry name" value="PHOSPHOLIPASE-RELATED"/>
    <property type="match status" value="1"/>
</dbReference>
<dbReference type="InterPro" id="IPR022742">
    <property type="entry name" value="Hydrolase_4"/>
</dbReference>
<dbReference type="SUPFAM" id="SSF69593">
    <property type="entry name" value="Glycerol-3-phosphate (1)-acyltransferase"/>
    <property type="match status" value="1"/>
</dbReference>
<sequence length="779" mass="88977">MMKEEDAISTSPPQPVADLPSFNLRNHKLTRFFLDQLLKNLKVSVRVHNLTDQVWAGGGIVIANHFTRFETFLLPYIFYRQTRVKLRSLAHYSFFQNRFFGDYLKSIGAVPTNTPGKYELIARDILQGGWWLIFPEGIMVKDRKVMERGKLQVYNDGIRRPPHSGAAVLALLVQRYKNNLRRAMDRDRGEIETVCRRLGLEHCTHDDLNAITRRITCLLPVNVTYYPLRGSEKIFQQLAQRLPHDFLSRNGGERLLEEIAVEGSMLLGGIEIDIRVGDPLIVEAGFQQIDRRRFDTGYHPPLIKLFEALKNSKILHPYGHLLEKWLLESDRRIKTRARQITERYMKQIYSLTTVNLDHLTCEAIRQSVVSRGLPGLPVSQLRHTVYAIAETVCQEPDIHLHPDLLDPSALYSLLTEDGQPKFTHLLQRLEHAGLIEQTEDTIRFNEEKIRQAPAFGRMRLENILQVYSNEVQPLTTVTEAVARQIKSPRRFTGPDLADALFTGDLQVYEKEWQSTAAHSDRLAESKPHGLGVPFFYRGRRGTREGETGILLIHGFSASPEETKPLGRDLHARGYTVYGVRLRGHGTSPADLEERLWEDWYDSTLWGYSCLHYFCSRVFVAGFSAGAALALLLASRKGEKVQGVVAVSPPIQMQNPWLRLAALVGMVTRQVNSEPENPHLNYTTLSPKAIAQFNRLVEFYQTEIPKVRQPTLILHSRRDPTVKPESAQIVYDQLRIRDKKLVWSERPRHVIIGVDCPEVHEEIAGFIAQRIISAGAPQEK</sequence>
<gene>
    <name evidence="2" type="ORF">HYY65_03425</name>
</gene>
<dbReference type="GO" id="GO:0016746">
    <property type="term" value="F:acyltransferase activity"/>
    <property type="evidence" value="ECO:0007669"/>
    <property type="project" value="InterPro"/>
</dbReference>
<dbReference type="SMART" id="SM00563">
    <property type="entry name" value="PlsC"/>
    <property type="match status" value="1"/>
</dbReference>
<organism evidence="2 3">
    <name type="scientific">Tectimicrobiota bacterium</name>
    <dbReference type="NCBI Taxonomy" id="2528274"/>
    <lineage>
        <taxon>Bacteria</taxon>
        <taxon>Pseudomonadati</taxon>
        <taxon>Nitrospinota/Tectimicrobiota group</taxon>
        <taxon>Candidatus Tectimicrobiota</taxon>
    </lineage>
</organism>
<protein>
    <submittedName>
        <fullName evidence="2">Alpha/beta fold hydrolase</fullName>
    </submittedName>
</protein>
<dbReference type="SUPFAM" id="SSF53474">
    <property type="entry name" value="alpha/beta-Hydrolases"/>
    <property type="match status" value="1"/>
</dbReference>
<evidence type="ECO:0000259" key="1">
    <source>
        <dbReference type="SMART" id="SM00563"/>
    </source>
</evidence>
<dbReference type="GO" id="GO:0016787">
    <property type="term" value="F:hydrolase activity"/>
    <property type="evidence" value="ECO:0007669"/>
    <property type="project" value="UniProtKB-KW"/>
</dbReference>
<reference evidence="2" key="1">
    <citation type="submission" date="2020-07" db="EMBL/GenBank/DDBJ databases">
        <title>Huge and variable diversity of episymbiotic CPR bacteria and DPANN archaea in groundwater ecosystems.</title>
        <authorList>
            <person name="He C.Y."/>
            <person name="Keren R."/>
            <person name="Whittaker M."/>
            <person name="Farag I.F."/>
            <person name="Doudna J."/>
            <person name="Cate J.H.D."/>
            <person name="Banfield J.F."/>
        </authorList>
    </citation>
    <scope>NUCLEOTIDE SEQUENCE</scope>
    <source>
        <strain evidence="2">NC_groundwater_717_Ag_S-0.2um_59_8</strain>
    </source>
</reference>
<dbReference type="Proteomes" id="UP000741360">
    <property type="component" value="Unassembled WGS sequence"/>
</dbReference>
<dbReference type="EMBL" id="JACPSX010000057">
    <property type="protein sequence ID" value="MBI3014121.1"/>
    <property type="molecule type" value="Genomic_DNA"/>
</dbReference>
<dbReference type="InterPro" id="IPR029058">
    <property type="entry name" value="AB_hydrolase_fold"/>
</dbReference>
<evidence type="ECO:0000313" key="3">
    <source>
        <dbReference type="Proteomes" id="UP000741360"/>
    </source>
</evidence>
<dbReference type="Gene3D" id="3.40.50.1820">
    <property type="entry name" value="alpha/beta hydrolase"/>
    <property type="match status" value="1"/>
</dbReference>
<proteinExistence type="predicted"/>
<accession>A0A932GMZ6</accession>
<dbReference type="InterPro" id="IPR051044">
    <property type="entry name" value="MAG_DAG_Lipase"/>
</dbReference>
<dbReference type="AlphaFoldDB" id="A0A932GMZ6"/>
<dbReference type="Pfam" id="PF01553">
    <property type="entry name" value="Acyltransferase"/>
    <property type="match status" value="1"/>
</dbReference>
<comment type="caution">
    <text evidence="2">The sequence shown here is derived from an EMBL/GenBank/DDBJ whole genome shotgun (WGS) entry which is preliminary data.</text>
</comment>